<protein>
    <recommendedName>
        <fullName evidence="6">AN1-type domain-containing protein</fullName>
    </recommendedName>
</protein>
<keyword evidence="1" id="KW-0479">Metal-binding</keyword>
<dbReference type="GO" id="GO:0008270">
    <property type="term" value="F:zinc ion binding"/>
    <property type="evidence" value="ECO:0007669"/>
    <property type="project" value="UniProtKB-KW"/>
</dbReference>
<dbReference type="EMBL" id="JALNTZ010000003">
    <property type="protein sequence ID" value="KAJ3658173.1"/>
    <property type="molecule type" value="Genomic_DNA"/>
</dbReference>
<dbReference type="PANTHER" id="PTHR14677:SF20">
    <property type="entry name" value="ZINC FINGER AN1-TYPE CONTAINING 2A-RELATED"/>
    <property type="match status" value="1"/>
</dbReference>
<dbReference type="InterPro" id="IPR035896">
    <property type="entry name" value="AN1-like_Znf"/>
</dbReference>
<proteinExistence type="predicted"/>
<keyword evidence="2" id="KW-0677">Repeat</keyword>
<accession>A0AA38IN14</accession>
<dbReference type="InterPro" id="IPR057357">
    <property type="entry name" value="Znf-C2H2_ZFAND2A/B"/>
</dbReference>
<dbReference type="PANTHER" id="PTHR14677">
    <property type="entry name" value="ARSENITE INDUCUBLE RNA ASSOCIATED PROTEIN AIP-1-RELATED"/>
    <property type="match status" value="1"/>
</dbReference>
<dbReference type="GO" id="GO:0005783">
    <property type="term" value="C:endoplasmic reticulum"/>
    <property type="evidence" value="ECO:0007669"/>
    <property type="project" value="TreeGrafter"/>
</dbReference>
<name>A0AA38IN14_9CUCU</name>
<keyword evidence="3 5" id="KW-0863">Zinc-finger</keyword>
<dbReference type="PROSITE" id="PS50330">
    <property type="entry name" value="UIM"/>
    <property type="match status" value="1"/>
</dbReference>
<comment type="caution">
    <text evidence="7">The sequence shown here is derived from an EMBL/GenBank/DDBJ whole genome shotgun (WGS) entry which is preliminary data.</text>
</comment>
<dbReference type="Pfam" id="PF25403">
    <property type="entry name" value="zf-C2H2_ZFAND2"/>
    <property type="match status" value="1"/>
</dbReference>
<organism evidence="7 8">
    <name type="scientific">Zophobas morio</name>
    <dbReference type="NCBI Taxonomy" id="2755281"/>
    <lineage>
        <taxon>Eukaryota</taxon>
        <taxon>Metazoa</taxon>
        <taxon>Ecdysozoa</taxon>
        <taxon>Arthropoda</taxon>
        <taxon>Hexapoda</taxon>
        <taxon>Insecta</taxon>
        <taxon>Pterygota</taxon>
        <taxon>Neoptera</taxon>
        <taxon>Endopterygota</taxon>
        <taxon>Coleoptera</taxon>
        <taxon>Polyphaga</taxon>
        <taxon>Cucujiformia</taxon>
        <taxon>Tenebrionidae</taxon>
        <taxon>Zophobas</taxon>
    </lineage>
</organism>
<evidence type="ECO:0000256" key="4">
    <source>
        <dbReference type="ARBA" id="ARBA00022833"/>
    </source>
</evidence>
<feature type="domain" description="AN1-type" evidence="6">
    <location>
        <begin position="94"/>
        <end position="142"/>
    </location>
</feature>
<evidence type="ECO:0000256" key="1">
    <source>
        <dbReference type="ARBA" id="ARBA00022723"/>
    </source>
</evidence>
<keyword evidence="8" id="KW-1185">Reference proteome</keyword>
<dbReference type="Pfam" id="PF01428">
    <property type="entry name" value="zf-AN1"/>
    <property type="match status" value="2"/>
</dbReference>
<evidence type="ECO:0000256" key="3">
    <source>
        <dbReference type="ARBA" id="ARBA00022771"/>
    </source>
</evidence>
<evidence type="ECO:0000259" key="6">
    <source>
        <dbReference type="PROSITE" id="PS51039"/>
    </source>
</evidence>
<dbReference type="FunFam" id="4.10.1110.10:FF:000003">
    <property type="entry name" value="AN1-type zinc finger protein 2B isoform X1"/>
    <property type="match status" value="1"/>
</dbReference>
<feature type="domain" description="AN1-type" evidence="6">
    <location>
        <begin position="4"/>
        <end position="52"/>
    </location>
</feature>
<evidence type="ECO:0000313" key="7">
    <source>
        <dbReference type="EMBL" id="KAJ3658173.1"/>
    </source>
</evidence>
<gene>
    <name evidence="7" type="ORF">Zmor_009930</name>
</gene>
<sequence length="230" mass="25599">MEFPDVGKHCSMKNCNKLDFLPIKCDVCSEIFCDEHYFYTKHDCANAYLKDNQVPVCPLCNKPIPVGQGQQPDQVVGAHIDNDCQSDPAKNKRKVFTNRCSRKGCKVKEVVPVICDDCGLNFCLKHRHVQDHQCQGKKGAVKERMLNAALARQQNAKSTATTLTDEIHGTMSEDEALARALALSMQDSDNVKTPTQEEMDLALARQLQASEYHGTTAGARSSNRDRCIVI</sequence>
<dbReference type="SMART" id="SM00154">
    <property type="entry name" value="ZnF_AN1"/>
    <property type="match status" value="2"/>
</dbReference>
<evidence type="ECO:0000313" key="8">
    <source>
        <dbReference type="Proteomes" id="UP001168821"/>
    </source>
</evidence>
<reference evidence="7" key="1">
    <citation type="journal article" date="2023" name="G3 (Bethesda)">
        <title>Whole genome assemblies of Zophobas morio and Tenebrio molitor.</title>
        <authorList>
            <person name="Kaur S."/>
            <person name="Stinson S.A."/>
            <person name="diCenzo G.C."/>
        </authorList>
    </citation>
    <scope>NUCLEOTIDE SEQUENCE</scope>
    <source>
        <strain evidence="7">QUZm001</strain>
    </source>
</reference>
<dbReference type="AlphaFoldDB" id="A0AA38IN14"/>
<dbReference type="GO" id="GO:0043161">
    <property type="term" value="P:proteasome-mediated ubiquitin-dependent protein catabolic process"/>
    <property type="evidence" value="ECO:0007669"/>
    <property type="project" value="TreeGrafter"/>
</dbReference>
<evidence type="ECO:0000256" key="2">
    <source>
        <dbReference type="ARBA" id="ARBA00022737"/>
    </source>
</evidence>
<dbReference type="InterPro" id="IPR000058">
    <property type="entry name" value="Znf_AN1"/>
</dbReference>
<keyword evidence="4" id="KW-0862">Zinc</keyword>
<dbReference type="InterPro" id="IPR003903">
    <property type="entry name" value="UIM_dom"/>
</dbReference>
<dbReference type="Proteomes" id="UP001168821">
    <property type="component" value="Unassembled WGS sequence"/>
</dbReference>
<dbReference type="Gene3D" id="4.10.1110.10">
    <property type="entry name" value="AN1-like Zinc finger"/>
    <property type="match status" value="2"/>
</dbReference>
<dbReference type="SUPFAM" id="SSF118310">
    <property type="entry name" value="AN1-like Zinc finger"/>
    <property type="match status" value="2"/>
</dbReference>
<dbReference type="PROSITE" id="PS51039">
    <property type="entry name" value="ZF_AN1"/>
    <property type="match status" value="2"/>
</dbReference>
<evidence type="ECO:0000256" key="5">
    <source>
        <dbReference type="PROSITE-ProRule" id="PRU00449"/>
    </source>
</evidence>
<dbReference type="GO" id="GO:0045047">
    <property type="term" value="P:protein targeting to ER"/>
    <property type="evidence" value="ECO:0007669"/>
    <property type="project" value="TreeGrafter"/>
</dbReference>
<dbReference type="Pfam" id="PF02809">
    <property type="entry name" value="UIM"/>
    <property type="match status" value="1"/>
</dbReference>